<evidence type="ECO:0000256" key="10">
    <source>
        <dbReference type="PIRSR" id="PIRSR036497-1"/>
    </source>
</evidence>
<keyword evidence="11 12" id="KW-0521">NADP</keyword>
<name>I4EH90_9BACT</name>
<dbReference type="InterPro" id="IPR005106">
    <property type="entry name" value="Asp/hSer_DH_NAD-bd"/>
</dbReference>
<protein>
    <recommendedName>
        <fullName evidence="5 12">Homoserine dehydrogenase</fullName>
        <ecNumber evidence="4 12">1.1.1.3</ecNumber>
    </recommendedName>
</protein>
<dbReference type="PANTHER" id="PTHR43331">
    <property type="entry name" value="HOMOSERINE DEHYDROGENASE"/>
    <property type="match status" value="1"/>
</dbReference>
<dbReference type="Pfam" id="PF03447">
    <property type="entry name" value="NAD_binding_3"/>
    <property type="match status" value="1"/>
</dbReference>
<evidence type="ECO:0000259" key="14">
    <source>
        <dbReference type="Pfam" id="PF00742"/>
    </source>
</evidence>
<evidence type="ECO:0000259" key="15">
    <source>
        <dbReference type="Pfam" id="PF03447"/>
    </source>
</evidence>
<gene>
    <name evidence="16" type="ORF">NITHO_3020002</name>
</gene>
<dbReference type="Gene3D" id="3.40.50.720">
    <property type="entry name" value="NAD(P)-binding Rossmann-like Domain"/>
    <property type="match status" value="1"/>
</dbReference>
<evidence type="ECO:0000313" key="16">
    <source>
        <dbReference type="EMBL" id="CCF84052.1"/>
    </source>
</evidence>
<feature type="binding site" evidence="11">
    <location>
        <begin position="10"/>
        <end position="15"/>
    </location>
    <ligand>
        <name>NADP(+)</name>
        <dbReference type="ChEBI" id="CHEBI:58349"/>
    </ligand>
</feature>
<dbReference type="InterPro" id="IPR001342">
    <property type="entry name" value="HDH_cat"/>
</dbReference>
<dbReference type="PANTHER" id="PTHR43331:SF1">
    <property type="entry name" value="HOMOSERINE DEHYDROGENASE"/>
    <property type="match status" value="1"/>
</dbReference>
<evidence type="ECO:0000256" key="2">
    <source>
        <dbReference type="ARBA" id="ARBA00005062"/>
    </source>
</evidence>
<feature type="binding site" evidence="11">
    <location>
        <position position="105"/>
    </location>
    <ligand>
        <name>NADPH</name>
        <dbReference type="ChEBI" id="CHEBI:57783"/>
    </ligand>
</feature>
<dbReference type="GO" id="GO:0050661">
    <property type="term" value="F:NADP binding"/>
    <property type="evidence" value="ECO:0007669"/>
    <property type="project" value="InterPro"/>
</dbReference>
<dbReference type="EC" id="1.1.1.3" evidence="4 12"/>
<dbReference type="SUPFAM" id="SSF51735">
    <property type="entry name" value="NAD(P)-binding Rossmann-fold domains"/>
    <property type="match status" value="1"/>
</dbReference>
<evidence type="ECO:0000256" key="8">
    <source>
        <dbReference type="ARBA" id="ARBA00023002"/>
    </source>
</evidence>
<dbReference type="SUPFAM" id="SSF55347">
    <property type="entry name" value="Glyceraldehyde-3-phosphate dehydrogenase-like, C-terminal domain"/>
    <property type="match status" value="1"/>
</dbReference>
<evidence type="ECO:0000256" key="11">
    <source>
        <dbReference type="PIRSR" id="PIRSR036497-2"/>
    </source>
</evidence>
<dbReference type="FunFam" id="3.30.360.10:FF:000005">
    <property type="entry name" value="Homoserine dehydrogenase"/>
    <property type="match status" value="1"/>
</dbReference>
<accession>I4EH90</accession>
<comment type="pathway">
    <text evidence="1 12">Amino-acid biosynthesis; L-threonine biosynthesis; L-threonine from L-aspartate: step 3/5.</text>
</comment>
<evidence type="ECO:0000313" key="17">
    <source>
        <dbReference type="Proteomes" id="UP000004221"/>
    </source>
</evidence>
<keyword evidence="17" id="KW-1185">Reference proteome</keyword>
<keyword evidence="7 12" id="KW-0791">Threonine biosynthesis</keyword>
<evidence type="ECO:0000256" key="5">
    <source>
        <dbReference type="ARBA" id="ARBA00013376"/>
    </source>
</evidence>
<feature type="domain" description="Aspartate/homoserine dehydrogenase NAD-binding" evidence="15">
    <location>
        <begin position="10"/>
        <end position="129"/>
    </location>
</feature>
<dbReference type="InterPro" id="IPR019811">
    <property type="entry name" value="HDH_CS"/>
</dbReference>
<dbReference type="AlphaFoldDB" id="I4EH90"/>
<dbReference type="UniPathway" id="UPA00050">
    <property type="reaction ID" value="UER00063"/>
</dbReference>
<dbReference type="UniPathway" id="UPA00051">
    <property type="reaction ID" value="UER00465"/>
</dbReference>
<keyword evidence="9 12" id="KW-0486">Methionine biosynthesis</keyword>
<dbReference type="Gene3D" id="3.30.360.10">
    <property type="entry name" value="Dihydrodipicolinate Reductase, domain 2"/>
    <property type="match status" value="1"/>
</dbReference>
<dbReference type="Pfam" id="PF00742">
    <property type="entry name" value="Homoserine_dh"/>
    <property type="match status" value="1"/>
</dbReference>
<evidence type="ECO:0000256" key="1">
    <source>
        <dbReference type="ARBA" id="ARBA00005056"/>
    </source>
</evidence>
<evidence type="ECO:0000256" key="4">
    <source>
        <dbReference type="ARBA" id="ARBA00013213"/>
    </source>
</evidence>
<dbReference type="GO" id="GO:0009086">
    <property type="term" value="P:methionine biosynthetic process"/>
    <property type="evidence" value="ECO:0007669"/>
    <property type="project" value="UniProtKB-KW"/>
</dbReference>
<comment type="caution">
    <text evidence="16">The sequence shown here is derived from an EMBL/GenBank/DDBJ whole genome shotgun (WGS) entry which is preliminary data.</text>
</comment>
<comment type="catalytic activity">
    <reaction evidence="12">
        <text>L-homoserine + NADP(+) = L-aspartate 4-semialdehyde + NADPH + H(+)</text>
        <dbReference type="Rhea" id="RHEA:15761"/>
        <dbReference type="ChEBI" id="CHEBI:15378"/>
        <dbReference type="ChEBI" id="CHEBI:57476"/>
        <dbReference type="ChEBI" id="CHEBI:57783"/>
        <dbReference type="ChEBI" id="CHEBI:58349"/>
        <dbReference type="ChEBI" id="CHEBI:537519"/>
        <dbReference type="EC" id="1.1.1.3"/>
    </reaction>
</comment>
<evidence type="ECO:0000256" key="9">
    <source>
        <dbReference type="ARBA" id="ARBA00023167"/>
    </source>
</evidence>
<dbReference type="NCBIfam" id="NF004976">
    <property type="entry name" value="PRK06349.1"/>
    <property type="match status" value="1"/>
</dbReference>
<reference evidence="16 17" key="1">
    <citation type="journal article" date="2012" name="ISME J.">
        <title>Nitrification expanded: discovery, physiology and genomics of a nitrite-oxidizing bacterium from the phylum Chloroflexi.</title>
        <authorList>
            <person name="Sorokin D.Y."/>
            <person name="Lucker S."/>
            <person name="Vejmelkova D."/>
            <person name="Kostrikina N.A."/>
            <person name="Kleerebezem R."/>
            <person name="Rijpstra W.I."/>
            <person name="Damste J.S."/>
            <person name="Le Paslier D."/>
            <person name="Muyzer G."/>
            <person name="Wagner M."/>
            <person name="van Loosdrecht M.C."/>
            <person name="Daims H."/>
        </authorList>
    </citation>
    <scope>NUCLEOTIDE SEQUENCE [LARGE SCALE GENOMIC DNA]</scope>
    <source>
        <strain evidence="17">none</strain>
    </source>
</reference>
<evidence type="ECO:0000256" key="3">
    <source>
        <dbReference type="ARBA" id="ARBA00006753"/>
    </source>
</evidence>
<keyword evidence="8 12" id="KW-0560">Oxidoreductase</keyword>
<dbReference type="InterPro" id="IPR036291">
    <property type="entry name" value="NAD(P)-bd_dom_sf"/>
</dbReference>
<feature type="binding site" evidence="11">
    <location>
        <position position="190"/>
    </location>
    <ligand>
        <name>L-homoserine</name>
        <dbReference type="ChEBI" id="CHEBI:57476"/>
    </ligand>
</feature>
<evidence type="ECO:0000256" key="7">
    <source>
        <dbReference type="ARBA" id="ARBA00022697"/>
    </source>
</evidence>
<feature type="active site" description="Proton donor" evidence="10">
    <location>
        <position position="205"/>
    </location>
</feature>
<dbReference type="GO" id="GO:0004412">
    <property type="term" value="F:homoserine dehydrogenase activity"/>
    <property type="evidence" value="ECO:0007669"/>
    <property type="project" value="UniProtKB-EC"/>
</dbReference>
<evidence type="ECO:0000256" key="13">
    <source>
        <dbReference type="RuleBase" id="RU004171"/>
    </source>
</evidence>
<organism evidence="16 17">
    <name type="scientific">Nitrolancea hollandica Lb</name>
    <dbReference type="NCBI Taxonomy" id="1129897"/>
    <lineage>
        <taxon>Bacteria</taxon>
        <taxon>Pseudomonadati</taxon>
        <taxon>Thermomicrobiota</taxon>
        <taxon>Thermomicrobia</taxon>
        <taxon>Sphaerobacterales</taxon>
        <taxon>Sphaerobacterineae</taxon>
        <taxon>Sphaerobacteraceae</taxon>
        <taxon>Nitrolancea</taxon>
    </lineage>
</organism>
<dbReference type="InterPro" id="IPR022697">
    <property type="entry name" value="HDH_short"/>
</dbReference>
<comment type="pathway">
    <text evidence="2 12">Amino-acid biosynthesis; L-methionine biosynthesis via de novo pathway; L-homoserine from L-aspartate: step 3/3.</text>
</comment>
<comment type="similarity">
    <text evidence="3 13">Belongs to the homoserine dehydrogenase family.</text>
</comment>
<sequence length="332" mass="34813">MREVGVAILGLGTIGSAVAKAIAEQRDLLAARYGLAPVVRAVLERSPERAERASLSPDIVTTDLETILDDPGVEVVVEVLGREYPACEFMMRSLKAGKHVVTANKEALSKHFGELVATAHAEQRALLFEASVGGGIPLIVSYRQILAANRVTRIRGIINGTTNFILSQMAERGTSYSDALVEAQRLGYAEPNPEADVEGYDAVYKLAILASMMVGRQVLPEEVERTGITGVTAEQAADAWSRGGAIKLIASATWTPTKLSLRVAPTFIPGSELLAHVGGNFNAVELVGDRVGPVVLSGQGAGPLPTASAVLSDIIEAARVGAVATPALELGS</sequence>
<evidence type="ECO:0000256" key="12">
    <source>
        <dbReference type="RuleBase" id="RU000579"/>
    </source>
</evidence>
<evidence type="ECO:0000256" key="6">
    <source>
        <dbReference type="ARBA" id="ARBA00022605"/>
    </source>
</evidence>
<dbReference type="GO" id="GO:0009088">
    <property type="term" value="P:threonine biosynthetic process"/>
    <property type="evidence" value="ECO:0007669"/>
    <property type="project" value="UniProtKB-UniPathway"/>
</dbReference>
<dbReference type="Proteomes" id="UP000004221">
    <property type="component" value="Unassembled WGS sequence"/>
</dbReference>
<proteinExistence type="inferred from homology"/>
<feature type="domain" description="Homoserine dehydrogenase catalytic" evidence="14">
    <location>
        <begin position="137"/>
        <end position="315"/>
    </location>
</feature>
<dbReference type="EMBL" id="CAGS01000227">
    <property type="protein sequence ID" value="CCF84052.1"/>
    <property type="molecule type" value="Genomic_DNA"/>
</dbReference>
<dbReference type="PROSITE" id="PS01042">
    <property type="entry name" value="HOMOSER_DHGENASE"/>
    <property type="match status" value="1"/>
</dbReference>
<dbReference type="PIRSF" id="PIRSF036497">
    <property type="entry name" value="HDH_short"/>
    <property type="match status" value="1"/>
</dbReference>
<keyword evidence="6 12" id="KW-0028">Amino-acid biosynthesis</keyword>